<feature type="region of interest" description="Disordered" evidence="3">
    <location>
        <begin position="1"/>
        <end position="26"/>
    </location>
</feature>
<dbReference type="GO" id="GO:0044283">
    <property type="term" value="P:small molecule biosynthetic process"/>
    <property type="evidence" value="ECO:0007669"/>
    <property type="project" value="UniProtKB-ARBA"/>
</dbReference>
<name>A0A9P4MCV8_9PEZI</name>
<dbReference type="Gene3D" id="2.60.120.330">
    <property type="entry name" value="B-lactam Antibiotic, Isopenicillin N Synthase, Chain"/>
    <property type="match status" value="1"/>
</dbReference>
<dbReference type="GO" id="GO:0016491">
    <property type="term" value="F:oxidoreductase activity"/>
    <property type="evidence" value="ECO:0007669"/>
    <property type="project" value="UniProtKB-KW"/>
</dbReference>
<comment type="similarity">
    <text evidence="1 2">Belongs to the iron/ascorbate-dependent oxidoreductase family.</text>
</comment>
<accession>A0A9P4MCV8</accession>
<dbReference type="InterPro" id="IPR027443">
    <property type="entry name" value="IPNS-like_sf"/>
</dbReference>
<dbReference type="Proteomes" id="UP000799439">
    <property type="component" value="Unassembled WGS sequence"/>
</dbReference>
<feature type="domain" description="Fe2OG dioxygenase" evidence="4">
    <location>
        <begin position="204"/>
        <end position="330"/>
    </location>
</feature>
<dbReference type="PROSITE" id="PS51471">
    <property type="entry name" value="FE2OG_OXY"/>
    <property type="match status" value="1"/>
</dbReference>
<protein>
    <submittedName>
        <fullName evidence="5">Clavaminate synthase-like protein</fullName>
    </submittedName>
</protein>
<comment type="caution">
    <text evidence="5">The sequence shown here is derived from an EMBL/GenBank/DDBJ whole genome shotgun (WGS) entry which is preliminary data.</text>
</comment>
<keyword evidence="2" id="KW-0408">Iron</keyword>
<reference evidence="5" key="1">
    <citation type="journal article" date="2020" name="Stud. Mycol.">
        <title>101 Dothideomycetes genomes: a test case for predicting lifestyles and emergence of pathogens.</title>
        <authorList>
            <person name="Haridas S."/>
            <person name="Albert R."/>
            <person name="Binder M."/>
            <person name="Bloem J."/>
            <person name="Labutti K."/>
            <person name="Salamov A."/>
            <person name="Andreopoulos B."/>
            <person name="Baker S."/>
            <person name="Barry K."/>
            <person name="Bills G."/>
            <person name="Bluhm B."/>
            <person name="Cannon C."/>
            <person name="Castanera R."/>
            <person name="Culley D."/>
            <person name="Daum C."/>
            <person name="Ezra D."/>
            <person name="Gonzalez J."/>
            <person name="Henrissat B."/>
            <person name="Kuo A."/>
            <person name="Liang C."/>
            <person name="Lipzen A."/>
            <person name="Lutzoni F."/>
            <person name="Magnuson J."/>
            <person name="Mondo S."/>
            <person name="Nolan M."/>
            <person name="Ohm R."/>
            <person name="Pangilinan J."/>
            <person name="Park H.-J."/>
            <person name="Ramirez L."/>
            <person name="Alfaro M."/>
            <person name="Sun H."/>
            <person name="Tritt A."/>
            <person name="Yoshinaga Y."/>
            <person name="Zwiers L.-H."/>
            <person name="Turgeon B."/>
            <person name="Goodwin S."/>
            <person name="Spatafora J."/>
            <person name="Crous P."/>
            <person name="Grigoriev I."/>
        </authorList>
    </citation>
    <scope>NUCLEOTIDE SEQUENCE</scope>
    <source>
        <strain evidence="5">CBS 260.36</strain>
    </source>
</reference>
<dbReference type="Pfam" id="PF03171">
    <property type="entry name" value="2OG-FeII_Oxy"/>
    <property type="match status" value="1"/>
</dbReference>
<dbReference type="PRINTS" id="PR00682">
    <property type="entry name" value="IPNSYNTHASE"/>
</dbReference>
<evidence type="ECO:0000313" key="5">
    <source>
        <dbReference type="EMBL" id="KAF2149190.1"/>
    </source>
</evidence>
<dbReference type="InterPro" id="IPR044861">
    <property type="entry name" value="IPNS-like_FE2OG_OXY"/>
</dbReference>
<dbReference type="OrthoDB" id="288590at2759"/>
<dbReference type="GO" id="GO:0046872">
    <property type="term" value="F:metal ion binding"/>
    <property type="evidence" value="ECO:0007669"/>
    <property type="project" value="UniProtKB-KW"/>
</dbReference>
<dbReference type="InterPro" id="IPR026992">
    <property type="entry name" value="DIOX_N"/>
</dbReference>
<evidence type="ECO:0000256" key="1">
    <source>
        <dbReference type="ARBA" id="ARBA00008056"/>
    </source>
</evidence>
<dbReference type="EMBL" id="ML996091">
    <property type="protein sequence ID" value="KAF2149190.1"/>
    <property type="molecule type" value="Genomic_DNA"/>
</dbReference>
<dbReference type="InterPro" id="IPR050231">
    <property type="entry name" value="Iron_ascorbate_oxido_reductase"/>
</dbReference>
<keyword evidence="6" id="KW-1185">Reference proteome</keyword>
<evidence type="ECO:0000313" key="6">
    <source>
        <dbReference type="Proteomes" id="UP000799439"/>
    </source>
</evidence>
<proteinExistence type="inferred from homology"/>
<evidence type="ECO:0000256" key="2">
    <source>
        <dbReference type="RuleBase" id="RU003682"/>
    </source>
</evidence>
<keyword evidence="2" id="KW-0560">Oxidoreductase</keyword>
<sequence>MMVRTLNHLRPSDHPQRNPANPHGAEMDDIPVIDFSPFLQNDVNRDSKFHVCEALLRSLQQHGVAKLANHGVSYGSVEEMFNLSKEFFDLPAEFKQVCAHPSTANPHRGFCHVGLEKTYGATGFERGLKDPLKVHDVKESFDVGSKSDSLYHNRWPEESALPGFRARTEDFFDECHQSLCHIMDALALGLGLEPRSLAALHSAQDHELRLLHYPAIDPRLLDGSRLRIAEHTDFGTLTLLFQDSVGGLEVEAQHSMRTKAEVKSVAPFRAIDAHAPIMIVNIGDSLERWTNSALRAVVHRVTKPQPINDTDTVETLLLPPRYSIAFFGKPDRTQSLKPLSNFVTAARPAIWPEISAHAYNQSKLVRQF</sequence>
<dbReference type="PANTHER" id="PTHR47990">
    <property type="entry name" value="2-OXOGLUTARATE (2OG) AND FE(II)-DEPENDENT OXYGENASE SUPERFAMILY PROTEIN-RELATED"/>
    <property type="match status" value="1"/>
</dbReference>
<evidence type="ECO:0000259" key="4">
    <source>
        <dbReference type="PROSITE" id="PS51471"/>
    </source>
</evidence>
<organism evidence="5 6">
    <name type="scientific">Myriangium duriaei CBS 260.36</name>
    <dbReference type="NCBI Taxonomy" id="1168546"/>
    <lineage>
        <taxon>Eukaryota</taxon>
        <taxon>Fungi</taxon>
        <taxon>Dikarya</taxon>
        <taxon>Ascomycota</taxon>
        <taxon>Pezizomycotina</taxon>
        <taxon>Dothideomycetes</taxon>
        <taxon>Dothideomycetidae</taxon>
        <taxon>Myriangiales</taxon>
        <taxon>Myriangiaceae</taxon>
        <taxon>Myriangium</taxon>
    </lineage>
</organism>
<dbReference type="Pfam" id="PF14226">
    <property type="entry name" value="DIOX_N"/>
    <property type="match status" value="1"/>
</dbReference>
<keyword evidence="2" id="KW-0479">Metal-binding</keyword>
<dbReference type="SUPFAM" id="SSF51197">
    <property type="entry name" value="Clavaminate synthase-like"/>
    <property type="match status" value="1"/>
</dbReference>
<evidence type="ECO:0000256" key="3">
    <source>
        <dbReference type="SAM" id="MobiDB-lite"/>
    </source>
</evidence>
<dbReference type="InterPro" id="IPR005123">
    <property type="entry name" value="Oxoglu/Fe-dep_dioxygenase_dom"/>
</dbReference>
<dbReference type="AlphaFoldDB" id="A0A9P4MCV8"/>
<gene>
    <name evidence="5" type="ORF">K461DRAFT_329303</name>
</gene>